<evidence type="ECO:0000313" key="5">
    <source>
        <dbReference type="Proteomes" id="UP000030624"/>
    </source>
</evidence>
<evidence type="ECO:0000259" key="3">
    <source>
        <dbReference type="PROSITE" id="PS51352"/>
    </source>
</evidence>
<dbReference type="Pfam" id="PF13899">
    <property type="entry name" value="Thioredoxin_7"/>
    <property type="match status" value="1"/>
</dbReference>
<keyword evidence="2" id="KW-0472">Membrane</keyword>
<dbReference type="HOGENOM" id="CLU_1656815_0_0_2"/>
<name>A0A0A7GH25_GEOAI</name>
<dbReference type="PANTHER" id="PTHR15337">
    <property type="entry name" value="ANTERIOR GRADIENT PROTEIN-RELATED"/>
    <property type="match status" value="1"/>
</dbReference>
<proteinExistence type="predicted"/>
<organism evidence="4 5">
    <name type="scientific">Geoglobus acetivorans</name>
    <dbReference type="NCBI Taxonomy" id="565033"/>
    <lineage>
        <taxon>Archaea</taxon>
        <taxon>Methanobacteriati</taxon>
        <taxon>Methanobacteriota</taxon>
        <taxon>Archaeoglobi</taxon>
        <taxon>Archaeoglobales</taxon>
        <taxon>Archaeoglobaceae</taxon>
        <taxon>Geoglobus</taxon>
    </lineage>
</organism>
<dbReference type="PROSITE" id="PS51352">
    <property type="entry name" value="THIOREDOXIN_2"/>
    <property type="match status" value="1"/>
</dbReference>
<dbReference type="AlphaFoldDB" id="A0A0A7GH25"/>
<dbReference type="eggNOG" id="arCOG01976">
    <property type="taxonomic scope" value="Archaea"/>
</dbReference>
<evidence type="ECO:0000256" key="1">
    <source>
        <dbReference type="ARBA" id="ARBA00022729"/>
    </source>
</evidence>
<dbReference type="InterPro" id="IPR051099">
    <property type="entry name" value="AGR/TXD"/>
</dbReference>
<keyword evidence="2" id="KW-1133">Transmembrane helix</keyword>
<reference evidence="4 5" key="1">
    <citation type="journal article" date="2015" name="Appl. Environ. Microbiol.">
        <title>The Geoglobus acetivorans genome: Fe(III) reduction, acetate utilization, autotrophic growth, and degradation of aromatic compounds in a hyperthermophilic archaeon.</title>
        <authorList>
            <person name="Mardanov A.V."/>
            <person name="Slododkina G.B."/>
            <person name="Slobodkin A.I."/>
            <person name="Beletsky A.V."/>
            <person name="Gavrilov S.N."/>
            <person name="Kublanov I.V."/>
            <person name="Bonch-Osmolovskaya E.A."/>
            <person name="Skryabin K.G."/>
            <person name="Ravin N.V."/>
        </authorList>
    </citation>
    <scope>NUCLEOTIDE SEQUENCE [LARGE SCALE GENOMIC DNA]</scope>
    <source>
        <strain evidence="4 5">SBH6</strain>
    </source>
</reference>
<dbReference type="PANTHER" id="PTHR15337:SF11">
    <property type="entry name" value="THIOREDOXIN DOMAIN-CONTAINING PROTEIN"/>
    <property type="match status" value="1"/>
</dbReference>
<protein>
    <recommendedName>
        <fullName evidence="3">Thioredoxin domain-containing protein</fullName>
    </recommendedName>
</protein>
<dbReference type="InterPro" id="IPR013766">
    <property type="entry name" value="Thioredoxin_domain"/>
</dbReference>
<sequence length="164" mass="18451">MAGSRITILIALFLILSGLFIILKNPAEDSSDLPVKFYSYSEGLKLAERENRPVLVYIHSDTCHVCKAFLEDLKKYEDLQNAINKFIPVKVDFNSERLLALKFGATGTPEFYVLYPNGSIMEINGRKMAFIGYSGSPDNEAMRKSLISFLEAAIHQWNAIRPVS</sequence>
<evidence type="ECO:0000256" key="2">
    <source>
        <dbReference type="SAM" id="Phobius"/>
    </source>
</evidence>
<dbReference type="InterPro" id="IPR036249">
    <property type="entry name" value="Thioredoxin-like_sf"/>
</dbReference>
<accession>A0A0A7GH25</accession>
<dbReference type="KEGG" id="gac:GACE_1197"/>
<dbReference type="EMBL" id="CP009552">
    <property type="protein sequence ID" value="AIY90236.1"/>
    <property type="molecule type" value="Genomic_DNA"/>
</dbReference>
<feature type="transmembrane region" description="Helical" evidence="2">
    <location>
        <begin position="6"/>
        <end position="23"/>
    </location>
</feature>
<feature type="domain" description="Thioredoxin" evidence="3">
    <location>
        <begin position="19"/>
        <end position="152"/>
    </location>
</feature>
<evidence type="ECO:0000313" key="4">
    <source>
        <dbReference type="EMBL" id="AIY90236.1"/>
    </source>
</evidence>
<dbReference type="GeneID" id="24797777"/>
<keyword evidence="2" id="KW-0812">Transmembrane</keyword>
<dbReference type="Proteomes" id="UP000030624">
    <property type="component" value="Chromosome"/>
</dbReference>
<dbReference type="Gene3D" id="3.40.30.10">
    <property type="entry name" value="Glutaredoxin"/>
    <property type="match status" value="1"/>
</dbReference>
<dbReference type="RefSeq" id="WP_048091949.1">
    <property type="nucleotide sequence ID" value="NZ_CP009552.1"/>
</dbReference>
<gene>
    <name evidence="4" type="ORF">GACE_1197</name>
</gene>
<dbReference type="SUPFAM" id="SSF52833">
    <property type="entry name" value="Thioredoxin-like"/>
    <property type="match status" value="1"/>
</dbReference>
<dbReference type="STRING" id="565033.GACE_1197"/>
<keyword evidence="1" id="KW-0732">Signal</keyword>